<keyword evidence="3" id="KW-1185">Reference proteome</keyword>
<dbReference type="PANTHER" id="PTHR34310">
    <property type="entry name" value="DUF427 DOMAIN PROTEIN (AFU_ORTHOLOGUE AFUA_3G02220)"/>
    <property type="match status" value="1"/>
</dbReference>
<dbReference type="STRING" id="1777140.AWB79_03964"/>
<dbReference type="PANTHER" id="PTHR34310:SF9">
    <property type="entry name" value="BLR5716 PROTEIN"/>
    <property type="match status" value="1"/>
</dbReference>
<evidence type="ECO:0000313" key="3">
    <source>
        <dbReference type="Proteomes" id="UP000054851"/>
    </source>
</evidence>
<dbReference type="AlphaFoldDB" id="A0A158BNQ4"/>
<gene>
    <name evidence="2" type="ORF">AWB79_03964</name>
</gene>
<sequence length="123" mass="13720">MDKAVKIPGPDHPITIEPSPSRVVVKAGGRVIVDTRAALSLREASYPEVLYVPRKDVDMTQLERTLHTTYCPYKGECSYYSIPAGGQKAVNAVWSYESPYEAVAAIKDHLAFYRDRVDSFEVV</sequence>
<dbReference type="InterPro" id="IPR038694">
    <property type="entry name" value="DUF427_sf"/>
</dbReference>
<dbReference type="EMBL" id="FCOA02000013">
    <property type="protein sequence ID" value="SAK71683.1"/>
    <property type="molecule type" value="Genomic_DNA"/>
</dbReference>
<accession>A0A158BNQ4</accession>
<reference evidence="2" key="1">
    <citation type="submission" date="2016-01" db="EMBL/GenBank/DDBJ databases">
        <authorList>
            <person name="Peeters C."/>
        </authorList>
    </citation>
    <scope>NUCLEOTIDE SEQUENCE</scope>
    <source>
        <strain evidence="2">LMG 29322</strain>
    </source>
</reference>
<comment type="caution">
    <text evidence="2">The sequence shown here is derived from an EMBL/GenBank/DDBJ whole genome shotgun (WGS) entry which is preliminary data.</text>
</comment>
<dbReference type="InterPro" id="IPR007361">
    <property type="entry name" value="DUF427"/>
</dbReference>
<evidence type="ECO:0000259" key="1">
    <source>
        <dbReference type="Pfam" id="PF04248"/>
    </source>
</evidence>
<dbReference type="Gene3D" id="2.170.150.40">
    <property type="entry name" value="Domain of unknown function (DUF427)"/>
    <property type="match status" value="1"/>
</dbReference>
<proteinExistence type="predicted"/>
<dbReference type="RefSeq" id="WP_061169127.1">
    <property type="nucleotide sequence ID" value="NZ_FCOA02000013.1"/>
</dbReference>
<dbReference type="Proteomes" id="UP000054851">
    <property type="component" value="Unassembled WGS sequence"/>
</dbReference>
<evidence type="ECO:0000313" key="2">
    <source>
        <dbReference type="EMBL" id="SAK71683.1"/>
    </source>
</evidence>
<feature type="domain" description="DUF427" evidence="1">
    <location>
        <begin position="23"/>
        <end position="114"/>
    </location>
</feature>
<protein>
    <recommendedName>
        <fullName evidence="1">DUF427 domain-containing protein</fullName>
    </recommendedName>
</protein>
<organism evidence="2 3">
    <name type="scientific">Caballeronia hypogeia</name>
    <dbReference type="NCBI Taxonomy" id="1777140"/>
    <lineage>
        <taxon>Bacteria</taxon>
        <taxon>Pseudomonadati</taxon>
        <taxon>Pseudomonadota</taxon>
        <taxon>Betaproteobacteria</taxon>
        <taxon>Burkholderiales</taxon>
        <taxon>Burkholderiaceae</taxon>
        <taxon>Caballeronia</taxon>
    </lineage>
</organism>
<name>A0A158BNQ4_9BURK</name>
<dbReference type="OrthoDB" id="4565346at2"/>
<dbReference type="Pfam" id="PF04248">
    <property type="entry name" value="NTP_transf_9"/>
    <property type="match status" value="1"/>
</dbReference>